<reference evidence="15" key="1">
    <citation type="journal article" date="2020" name="mSystems">
        <title>Genome- and Community-Level Interaction Insights into Carbon Utilization and Element Cycling Functions of Hydrothermarchaeota in Hydrothermal Sediment.</title>
        <authorList>
            <person name="Zhou Z."/>
            <person name="Liu Y."/>
            <person name="Xu W."/>
            <person name="Pan J."/>
            <person name="Luo Z.H."/>
            <person name="Li M."/>
        </authorList>
    </citation>
    <scope>NUCLEOTIDE SEQUENCE [LARGE SCALE GENOMIC DNA]</scope>
    <source>
        <strain evidence="15">HyVt-535</strain>
    </source>
</reference>
<feature type="transmembrane region" description="Helical" evidence="14">
    <location>
        <begin position="230"/>
        <end position="253"/>
    </location>
</feature>
<feature type="transmembrane region" description="Helical" evidence="14">
    <location>
        <begin position="69"/>
        <end position="89"/>
    </location>
</feature>
<comment type="similarity">
    <text evidence="2 12">Belongs to the TrkH potassium transport family.</text>
</comment>
<evidence type="ECO:0000256" key="11">
    <source>
        <dbReference type="ARBA" id="ARBA00023136"/>
    </source>
</evidence>
<dbReference type="Proteomes" id="UP000886100">
    <property type="component" value="Unassembled WGS sequence"/>
</dbReference>
<gene>
    <name evidence="15" type="ORF">ENJ98_07180</name>
</gene>
<evidence type="ECO:0000256" key="8">
    <source>
        <dbReference type="ARBA" id="ARBA00022958"/>
    </source>
</evidence>
<dbReference type="GO" id="GO:0046872">
    <property type="term" value="F:metal ion binding"/>
    <property type="evidence" value="ECO:0007669"/>
    <property type="project" value="UniProtKB-KW"/>
</dbReference>
<feature type="transmembrane region" description="Helical" evidence="14">
    <location>
        <begin position="134"/>
        <end position="159"/>
    </location>
</feature>
<sequence>MHLAVVLRTSGLLAVIFSLSLLLPLLVGLVYGEDRLSIFLWPMAASFVVGMLLWNPRRPLHTRISRKDGFLIVALFWVIMSTLGAWPLWLGVDLSFTEAFFESTSAITTTGATVITGLDGLPHSVLFYRQLLQWMGGMGLIVLGIAVLPMLGIGGMQLYRAEAPGPMKEEKMTPRLANTARALWLIYLSLTVACALAYWLAGMPLFDAIAHSLSTVSTGGFSTHDASISFFHNGAVEAVAIVFMLLASFNFAVHFYAIHRRDPLLYWKDPEARTFMLFVLAIVILVGLVLRLEGNYQQLPPTLRDATFEVVSVVTSTGFGTVDFTHWPDFLPVLLIFISFMGGCGGSTAGGMKVVRVLLLVKQGMREVKKLLHPNAMLPVRLGEQVIDQRVMNAVWGFFAAYTAVFVILMLLMIHTGLDQVSAFSAVATSMNNLGPGLGVVAYNFQAVSDGGKWISVVAMLMGRLEIFTILILVSPGFWRD</sequence>
<proteinExistence type="inferred from homology"/>
<evidence type="ECO:0000256" key="2">
    <source>
        <dbReference type="ARBA" id="ARBA00009137"/>
    </source>
</evidence>
<dbReference type="PIRSF" id="PIRSF006247">
    <property type="entry name" value="TrkH"/>
    <property type="match status" value="1"/>
</dbReference>
<keyword evidence="13" id="KW-0479">Metal-binding</keyword>
<feature type="binding site" evidence="13">
    <location>
        <position position="110"/>
    </location>
    <ligand>
        <name>K(+)</name>
        <dbReference type="ChEBI" id="CHEBI:29103"/>
    </ligand>
</feature>
<evidence type="ECO:0000256" key="1">
    <source>
        <dbReference type="ARBA" id="ARBA00004429"/>
    </source>
</evidence>
<name>A0A7C5N3W0_9GAMM</name>
<evidence type="ECO:0000256" key="14">
    <source>
        <dbReference type="SAM" id="Phobius"/>
    </source>
</evidence>
<keyword evidence="5 12" id="KW-0997">Cell inner membrane</keyword>
<feature type="transmembrane region" description="Helical" evidence="14">
    <location>
        <begin position="180"/>
        <end position="201"/>
    </location>
</feature>
<evidence type="ECO:0000256" key="3">
    <source>
        <dbReference type="ARBA" id="ARBA00022448"/>
    </source>
</evidence>
<keyword evidence="8 12" id="KW-0630">Potassium</keyword>
<keyword evidence="7 14" id="KW-0812">Transmembrane</keyword>
<comment type="subcellular location">
    <subcellularLocation>
        <location evidence="1 12">Cell inner membrane</location>
        <topology evidence="1 12">Multi-pass membrane protein</topology>
    </subcellularLocation>
</comment>
<evidence type="ECO:0000256" key="12">
    <source>
        <dbReference type="PIRNR" id="PIRNR006247"/>
    </source>
</evidence>
<comment type="caution">
    <text evidence="15">The sequence shown here is derived from an EMBL/GenBank/DDBJ whole genome shotgun (WGS) entry which is preliminary data.</text>
</comment>
<dbReference type="Pfam" id="PF02386">
    <property type="entry name" value="TrkH"/>
    <property type="match status" value="1"/>
</dbReference>
<dbReference type="NCBIfam" id="TIGR00933">
    <property type="entry name" value="2a38"/>
    <property type="match status" value="1"/>
</dbReference>
<dbReference type="InterPro" id="IPR004772">
    <property type="entry name" value="TrkH"/>
</dbReference>
<evidence type="ECO:0000256" key="7">
    <source>
        <dbReference type="ARBA" id="ARBA00022692"/>
    </source>
</evidence>
<dbReference type="PANTHER" id="PTHR32024:SF2">
    <property type="entry name" value="TRK SYSTEM POTASSIUM UPTAKE PROTEIN TRKG-RELATED"/>
    <property type="match status" value="1"/>
</dbReference>
<evidence type="ECO:0000313" key="15">
    <source>
        <dbReference type="EMBL" id="HHH14003.1"/>
    </source>
</evidence>
<feature type="transmembrane region" description="Helical" evidence="14">
    <location>
        <begin position="12"/>
        <end position="32"/>
    </location>
</feature>
<feature type="transmembrane region" description="Helical" evidence="14">
    <location>
        <begin position="38"/>
        <end position="57"/>
    </location>
</feature>
<feature type="transmembrane region" description="Helical" evidence="14">
    <location>
        <begin position="394"/>
        <end position="415"/>
    </location>
</feature>
<evidence type="ECO:0000256" key="5">
    <source>
        <dbReference type="ARBA" id="ARBA00022519"/>
    </source>
</evidence>
<feature type="transmembrane region" description="Helical" evidence="14">
    <location>
        <begin position="457"/>
        <end position="479"/>
    </location>
</feature>
<evidence type="ECO:0000256" key="10">
    <source>
        <dbReference type="ARBA" id="ARBA00023065"/>
    </source>
</evidence>
<evidence type="ECO:0000256" key="9">
    <source>
        <dbReference type="ARBA" id="ARBA00022989"/>
    </source>
</evidence>
<dbReference type="EMBL" id="DROM01000431">
    <property type="protein sequence ID" value="HHH14003.1"/>
    <property type="molecule type" value="Genomic_DNA"/>
</dbReference>
<dbReference type="GO" id="GO:0005886">
    <property type="term" value="C:plasma membrane"/>
    <property type="evidence" value="ECO:0007669"/>
    <property type="project" value="UniProtKB-SubCell"/>
</dbReference>
<feature type="binding site" evidence="13">
    <location>
        <position position="109"/>
    </location>
    <ligand>
        <name>K(+)</name>
        <dbReference type="ChEBI" id="CHEBI:29103"/>
    </ligand>
</feature>
<organism evidence="15">
    <name type="scientific">Thiolapillus brandeum</name>
    <dbReference type="NCBI Taxonomy" id="1076588"/>
    <lineage>
        <taxon>Bacteria</taxon>
        <taxon>Pseudomonadati</taxon>
        <taxon>Pseudomonadota</taxon>
        <taxon>Gammaproteobacteria</taxon>
        <taxon>Chromatiales</taxon>
        <taxon>Sedimenticolaceae</taxon>
        <taxon>Thiolapillus</taxon>
    </lineage>
</organism>
<feature type="transmembrane region" description="Helical" evidence="14">
    <location>
        <begin position="274"/>
        <end position="292"/>
    </location>
</feature>
<dbReference type="InterPro" id="IPR003445">
    <property type="entry name" value="Cat_transpt"/>
</dbReference>
<comment type="function">
    <text evidence="12">Low-affinity potassium transport system. Interacts with Trk system potassium uptake protein TrkA.</text>
</comment>
<feature type="binding site" evidence="13">
    <location>
        <position position="219"/>
    </location>
    <ligand>
        <name>K(+)</name>
        <dbReference type="ChEBI" id="CHEBI:29103"/>
    </ligand>
</feature>
<keyword evidence="4 12" id="KW-1003">Cell membrane</keyword>
<protein>
    <recommendedName>
        <fullName evidence="12">Trk system potassium uptake protein</fullName>
    </recommendedName>
</protein>
<dbReference type="PANTHER" id="PTHR32024">
    <property type="entry name" value="TRK SYSTEM POTASSIUM UPTAKE PROTEIN TRKG-RELATED"/>
    <property type="match status" value="1"/>
</dbReference>
<evidence type="ECO:0000256" key="4">
    <source>
        <dbReference type="ARBA" id="ARBA00022475"/>
    </source>
</evidence>
<feature type="binding site" evidence="13">
    <location>
        <position position="434"/>
    </location>
    <ligand>
        <name>K(+)</name>
        <dbReference type="ChEBI" id="CHEBI:29103"/>
    </ligand>
</feature>
<accession>A0A7C5N3W0</accession>
<dbReference type="AlphaFoldDB" id="A0A7C5N3W0"/>
<evidence type="ECO:0000256" key="6">
    <source>
        <dbReference type="ARBA" id="ARBA00022538"/>
    </source>
</evidence>
<keyword evidence="11 12" id="KW-0472">Membrane</keyword>
<evidence type="ECO:0000256" key="13">
    <source>
        <dbReference type="PIRSR" id="PIRSR006247-1"/>
    </source>
</evidence>
<dbReference type="GO" id="GO:0015379">
    <property type="term" value="F:potassium:chloride symporter activity"/>
    <property type="evidence" value="ECO:0007669"/>
    <property type="project" value="InterPro"/>
</dbReference>
<keyword evidence="3 12" id="KW-0813">Transport</keyword>
<feature type="binding site" evidence="13">
    <location>
        <position position="317"/>
    </location>
    <ligand>
        <name>K(+)</name>
        <dbReference type="ChEBI" id="CHEBI:29103"/>
    </ligand>
</feature>
<keyword evidence="6 12" id="KW-0633">Potassium transport</keyword>
<feature type="transmembrane region" description="Helical" evidence="14">
    <location>
        <begin position="333"/>
        <end position="361"/>
    </location>
</feature>
<feature type="binding site" evidence="13">
    <location>
        <position position="433"/>
    </location>
    <ligand>
        <name>K(+)</name>
        <dbReference type="ChEBI" id="CHEBI:29103"/>
    </ligand>
</feature>
<keyword evidence="10 12" id="KW-0406">Ion transport</keyword>
<keyword evidence="9 14" id="KW-1133">Transmembrane helix</keyword>